<dbReference type="GeneID" id="20327066"/>
<dbReference type="CTD" id="20327066"/>
<dbReference type="SUPFAM" id="SSF54570">
    <property type="entry name" value="Ribosomal protein S19"/>
    <property type="match status" value="1"/>
</dbReference>
<dbReference type="STRING" id="6198.A0A075A838"/>
<dbReference type="Pfam" id="PF00203">
    <property type="entry name" value="Ribosomal_S19"/>
    <property type="match status" value="1"/>
</dbReference>
<dbReference type="InterPro" id="IPR020934">
    <property type="entry name" value="Ribosomal_uS19_CS"/>
</dbReference>
<dbReference type="OrthoDB" id="10258210at2759"/>
<accession>A0A075A838</accession>
<reference evidence="7 8" key="1">
    <citation type="submission" date="2013-11" db="EMBL/GenBank/DDBJ databases">
        <title>Opisthorchis viverrini - life in the bile duct.</title>
        <authorList>
            <person name="Young N.D."/>
            <person name="Nagarajan N."/>
            <person name="Lin S.J."/>
            <person name="Korhonen P.K."/>
            <person name="Jex A.R."/>
            <person name="Hall R.S."/>
            <person name="Safavi-Hemami H."/>
            <person name="Kaewkong W."/>
            <person name="Bertrand D."/>
            <person name="Gao S."/>
            <person name="Seet Q."/>
            <person name="Wongkham S."/>
            <person name="Teh B.T."/>
            <person name="Wongkham C."/>
            <person name="Intapan P.M."/>
            <person name="Maleewong W."/>
            <person name="Yang X."/>
            <person name="Hu M."/>
            <person name="Wang Z."/>
            <person name="Hofmann A."/>
            <person name="Sternberg P.W."/>
            <person name="Tan P."/>
            <person name="Wang J."/>
            <person name="Gasser R.B."/>
        </authorList>
    </citation>
    <scope>NUCLEOTIDE SEQUENCE [LARGE SCALE GENOMIC DNA]</scope>
</reference>
<gene>
    <name evidence="7" type="ORF">T265_12898</name>
</gene>
<dbReference type="GO" id="GO:0003723">
    <property type="term" value="F:RNA binding"/>
    <property type="evidence" value="ECO:0007669"/>
    <property type="project" value="InterPro"/>
</dbReference>
<dbReference type="Gene3D" id="3.30.860.10">
    <property type="entry name" value="30s Ribosomal Protein S19, Chain A"/>
    <property type="match status" value="1"/>
</dbReference>
<dbReference type="PRINTS" id="PR00975">
    <property type="entry name" value="RIBOSOMALS19"/>
</dbReference>
<organism evidence="7 8">
    <name type="scientific">Opisthorchis viverrini</name>
    <name type="common">Southeast Asian liver fluke</name>
    <dbReference type="NCBI Taxonomy" id="6198"/>
    <lineage>
        <taxon>Eukaryota</taxon>
        <taxon>Metazoa</taxon>
        <taxon>Spiralia</taxon>
        <taxon>Lophotrochozoa</taxon>
        <taxon>Platyhelminthes</taxon>
        <taxon>Trematoda</taxon>
        <taxon>Digenea</taxon>
        <taxon>Opisthorchiida</taxon>
        <taxon>Opisthorchiata</taxon>
        <taxon>Opisthorchiidae</taxon>
        <taxon>Opisthorchis</taxon>
    </lineage>
</organism>
<evidence type="ECO:0000313" key="8">
    <source>
        <dbReference type="Proteomes" id="UP000054324"/>
    </source>
</evidence>
<protein>
    <recommendedName>
        <fullName evidence="4">40S ribosomal protein S15</fullName>
    </recommendedName>
</protein>
<dbReference type="Proteomes" id="UP000054324">
    <property type="component" value="Unassembled WGS sequence"/>
</dbReference>
<dbReference type="InterPro" id="IPR023575">
    <property type="entry name" value="Ribosomal_uS19_SF"/>
</dbReference>
<keyword evidence="3 5" id="KW-0687">Ribonucleoprotein</keyword>
<keyword evidence="8" id="KW-1185">Reference proteome</keyword>
<proteinExistence type="inferred from homology"/>
<dbReference type="PANTHER" id="PTHR11880:SF2">
    <property type="entry name" value="SMALL RIBOSOMAL SUBUNIT PROTEIN US19"/>
    <property type="match status" value="1"/>
</dbReference>
<evidence type="ECO:0000256" key="3">
    <source>
        <dbReference type="ARBA" id="ARBA00023274"/>
    </source>
</evidence>
<dbReference type="PROSITE" id="PS00323">
    <property type="entry name" value="RIBOSOMAL_S19"/>
    <property type="match status" value="1"/>
</dbReference>
<dbReference type="PANTHER" id="PTHR11880">
    <property type="entry name" value="RIBOSOMAL PROTEIN S19P FAMILY MEMBER"/>
    <property type="match status" value="1"/>
</dbReference>
<name>A0A075A838_OPIVI</name>
<dbReference type="InterPro" id="IPR005713">
    <property type="entry name" value="Ribosomal_uS19_euk/arc"/>
</dbReference>
<dbReference type="NCBIfam" id="NF003121">
    <property type="entry name" value="PRK04038.1"/>
    <property type="match status" value="1"/>
</dbReference>
<dbReference type="FunFam" id="3.30.860.10:FF:000002">
    <property type="entry name" value="40S ribosomal protein S15"/>
    <property type="match status" value="1"/>
</dbReference>
<comment type="similarity">
    <text evidence="1 5">Belongs to the universal ribosomal protein uS19 family.</text>
</comment>
<dbReference type="GO" id="GO:0003735">
    <property type="term" value="F:structural constituent of ribosome"/>
    <property type="evidence" value="ECO:0007669"/>
    <property type="project" value="InterPro"/>
</dbReference>
<dbReference type="AlphaFoldDB" id="A0A075A838"/>
<dbReference type="RefSeq" id="XP_009164408.1">
    <property type="nucleotide sequence ID" value="XM_009166144.1"/>
</dbReference>
<sequence>MNMDQIGELMPARIRRRLKRGLRNKHKTLLKKLRKSKKECPFGEKPATVKTHLRNMVVLPEMIGSVVGVYNGKTFNSVEIRPEMLGHYLGEFSITYKPVKHGKPGVGATHSSRFIPLNSEQVLKCLRLEKGLLIWDANMRIGTVDGTNSKSFKERTSEGMTWRTGDNSVVKVRLVIGVSVVRTQLRHLDCSRLGLGNLAISQPSCSLRVIWQRGTERAVTLSWWSGFCAVMILRAILAETQFLKLQQSQEGQRGGARRRTPSPRTAKPGAVQKASAVRSRIRSATVISYFLRLRARPAFHIQAVQCNQPICQPPSHCFASQPSPNKINQNNHLLTSKDLIHVASYNVGTLSNWARHLLLKPYFLSLSMYFVSLKHAYKTPLQSCSSRRLGQAQMFHHSLFGHSVILMQWPEVSTVWWLHSAPRLKAPYWTGSQYTSLHGERLSGSIKDNAGRCGKWCLVVVSAYVLTDSSSETEKGEFYQDLSLLLRSARRIDIAILALDMNAQVGRLSPEEAQLGGTDNGEQHLQLCTDHRLFLARTNYQHKRTQVTELLGDHQPQSPHWTIWLSVTDGDPRLRIVSWGPLALGFPPALRVPKESSSVHQLRQVSVAEEYRADLAGKLRKRQSCRRRRLEDEWRRIKGTMLPALRTVCPTHLTRLNERWISSRSTDLISDKKATPTTSDYKLEKASTAGNSSALFQLIRSTGQKKADISETTCEKDGTTIHSIAVLSGGLSTSKSISLGLLQHNLWKNQAWNIDTNPPSATEI</sequence>
<dbReference type="InterPro" id="IPR002222">
    <property type="entry name" value="Ribosomal_uS19"/>
</dbReference>
<dbReference type="GO" id="GO:0022627">
    <property type="term" value="C:cytosolic small ribosomal subunit"/>
    <property type="evidence" value="ECO:0007669"/>
    <property type="project" value="TreeGrafter"/>
</dbReference>
<keyword evidence="2 5" id="KW-0689">Ribosomal protein</keyword>
<feature type="region of interest" description="Disordered" evidence="6">
    <location>
        <begin position="248"/>
        <end position="276"/>
    </location>
</feature>
<dbReference type="GO" id="GO:0006412">
    <property type="term" value="P:translation"/>
    <property type="evidence" value="ECO:0007669"/>
    <property type="project" value="InterPro"/>
</dbReference>
<evidence type="ECO:0000313" key="7">
    <source>
        <dbReference type="EMBL" id="KER31865.1"/>
    </source>
</evidence>
<dbReference type="NCBIfam" id="TIGR01025">
    <property type="entry name" value="uS19_arch"/>
    <property type="match status" value="1"/>
</dbReference>
<evidence type="ECO:0000256" key="2">
    <source>
        <dbReference type="ARBA" id="ARBA00022980"/>
    </source>
</evidence>
<dbReference type="HAMAP" id="MF_00531">
    <property type="entry name" value="Ribosomal_uS19"/>
    <property type="match status" value="1"/>
</dbReference>
<evidence type="ECO:0000256" key="4">
    <source>
        <dbReference type="ARBA" id="ARBA00035469"/>
    </source>
</evidence>
<evidence type="ECO:0000256" key="6">
    <source>
        <dbReference type="SAM" id="MobiDB-lite"/>
    </source>
</evidence>
<dbReference type="GO" id="GO:0000028">
    <property type="term" value="P:ribosomal small subunit assembly"/>
    <property type="evidence" value="ECO:0007669"/>
    <property type="project" value="TreeGrafter"/>
</dbReference>
<evidence type="ECO:0000256" key="1">
    <source>
        <dbReference type="ARBA" id="ARBA00007345"/>
    </source>
</evidence>
<evidence type="ECO:0000256" key="5">
    <source>
        <dbReference type="RuleBase" id="RU003485"/>
    </source>
</evidence>
<dbReference type="EMBL" id="KL596640">
    <property type="protein sequence ID" value="KER31865.1"/>
    <property type="molecule type" value="Genomic_DNA"/>
</dbReference>
<dbReference type="KEGG" id="ovi:T265_12898"/>